<dbReference type="AlphaFoldDB" id="A0AAN9XIE9"/>
<reference evidence="1 2" key="1">
    <citation type="submission" date="2024-01" db="EMBL/GenBank/DDBJ databases">
        <title>The genomes of 5 underutilized Papilionoideae crops provide insights into root nodulation and disease resistanc.</title>
        <authorList>
            <person name="Jiang F."/>
        </authorList>
    </citation>
    <scope>NUCLEOTIDE SEQUENCE [LARGE SCALE GENOMIC DNA]</scope>
    <source>
        <strain evidence="1">DUOXIRENSHENG_FW03</strain>
        <tissue evidence="1">Leaves</tissue>
    </source>
</reference>
<keyword evidence="2" id="KW-1185">Reference proteome</keyword>
<protein>
    <submittedName>
        <fullName evidence="1">Uncharacterized protein</fullName>
    </submittedName>
</protein>
<name>A0AAN9XIE9_PSOTE</name>
<accession>A0AAN9XIE9</accession>
<organism evidence="1 2">
    <name type="scientific">Psophocarpus tetragonolobus</name>
    <name type="common">Winged bean</name>
    <name type="synonym">Dolichos tetragonolobus</name>
    <dbReference type="NCBI Taxonomy" id="3891"/>
    <lineage>
        <taxon>Eukaryota</taxon>
        <taxon>Viridiplantae</taxon>
        <taxon>Streptophyta</taxon>
        <taxon>Embryophyta</taxon>
        <taxon>Tracheophyta</taxon>
        <taxon>Spermatophyta</taxon>
        <taxon>Magnoliopsida</taxon>
        <taxon>eudicotyledons</taxon>
        <taxon>Gunneridae</taxon>
        <taxon>Pentapetalae</taxon>
        <taxon>rosids</taxon>
        <taxon>fabids</taxon>
        <taxon>Fabales</taxon>
        <taxon>Fabaceae</taxon>
        <taxon>Papilionoideae</taxon>
        <taxon>50 kb inversion clade</taxon>
        <taxon>NPAAA clade</taxon>
        <taxon>indigoferoid/millettioid clade</taxon>
        <taxon>Phaseoleae</taxon>
        <taxon>Psophocarpus</taxon>
    </lineage>
</organism>
<evidence type="ECO:0000313" key="2">
    <source>
        <dbReference type="Proteomes" id="UP001386955"/>
    </source>
</evidence>
<dbReference type="Proteomes" id="UP001386955">
    <property type="component" value="Unassembled WGS sequence"/>
</dbReference>
<evidence type="ECO:0000313" key="1">
    <source>
        <dbReference type="EMBL" id="KAK7393847.1"/>
    </source>
</evidence>
<comment type="caution">
    <text evidence="1">The sequence shown here is derived from an EMBL/GenBank/DDBJ whole genome shotgun (WGS) entry which is preliminary data.</text>
</comment>
<sequence>MGYTSPGGATSERRFASLPLSLPPQNVALQCRRFYSHHFPLRHFMYIKERVWSLSFHLFLNLHSYLPSSVASDPPSGASLVVPSSYSHFQRNVVASNLYHKILAKWDASKLLWTVSCWDIEEDELSPDFFVLANLERRLARKFYSLGTWVNVLANLERRTKLMVCQYVAFPDVHVGGCCDLDLSGPGMIDAIPSGSHTQI</sequence>
<gene>
    <name evidence="1" type="ORF">VNO78_22411</name>
</gene>
<proteinExistence type="predicted"/>
<dbReference type="EMBL" id="JAYMYS010000005">
    <property type="protein sequence ID" value="KAK7393847.1"/>
    <property type="molecule type" value="Genomic_DNA"/>
</dbReference>